<dbReference type="EMBL" id="UINC01051492">
    <property type="protein sequence ID" value="SVB65713.1"/>
    <property type="molecule type" value="Genomic_DNA"/>
</dbReference>
<protein>
    <submittedName>
        <fullName evidence="1">Uncharacterized protein</fullName>
    </submittedName>
</protein>
<feature type="non-terminal residue" evidence="1">
    <location>
        <position position="1"/>
    </location>
</feature>
<sequence>LNELVLEGQWIKTQVRVAEALRIISNDDVVHDSCVCRIGL</sequence>
<dbReference type="AlphaFoldDB" id="A0A382FTX9"/>
<organism evidence="1">
    <name type="scientific">marine metagenome</name>
    <dbReference type="NCBI Taxonomy" id="408172"/>
    <lineage>
        <taxon>unclassified sequences</taxon>
        <taxon>metagenomes</taxon>
        <taxon>ecological metagenomes</taxon>
    </lineage>
</organism>
<evidence type="ECO:0000313" key="1">
    <source>
        <dbReference type="EMBL" id="SVB65713.1"/>
    </source>
</evidence>
<name>A0A382FTX9_9ZZZZ</name>
<proteinExistence type="predicted"/>
<feature type="non-terminal residue" evidence="1">
    <location>
        <position position="40"/>
    </location>
</feature>
<accession>A0A382FTX9</accession>
<reference evidence="1" key="1">
    <citation type="submission" date="2018-05" db="EMBL/GenBank/DDBJ databases">
        <authorList>
            <person name="Lanie J.A."/>
            <person name="Ng W.-L."/>
            <person name="Kazmierczak K.M."/>
            <person name="Andrzejewski T.M."/>
            <person name="Davidsen T.M."/>
            <person name="Wayne K.J."/>
            <person name="Tettelin H."/>
            <person name="Glass J.I."/>
            <person name="Rusch D."/>
            <person name="Podicherti R."/>
            <person name="Tsui H.-C.T."/>
            <person name="Winkler M.E."/>
        </authorList>
    </citation>
    <scope>NUCLEOTIDE SEQUENCE</scope>
</reference>
<gene>
    <name evidence="1" type="ORF">METZ01_LOCUS218567</name>
</gene>